<evidence type="ECO:0000256" key="2">
    <source>
        <dbReference type="ARBA" id="ARBA00022823"/>
    </source>
</evidence>
<reference evidence="8" key="2">
    <citation type="journal article" date="2021" name="Genome Biol. Evol.">
        <title>Developing a high-quality reference genome for a parasitic bivalve with doubly uniparental inheritance (Bivalvia: Unionida).</title>
        <authorList>
            <person name="Smith C.H."/>
        </authorList>
    </citation>
    <scope>NUCLEOTIDE SEQUENCE</scope>
    <source>
        <strain evidence="8">CHS0354</strain>
        <tissue evidence="8">Mantle</tissue>
    </source>
</reference>
<name>A0AAE0WCS6_9BIVA</name>
<dbReference type="InterPro" id="IPR002930">
    <property type="entry name" value="GCV_H"/>
</dbReference>
<dbReference type="GO" id="GO:0009249">
    <property type="term" value="P:protein lipoylation"/>
    <property type="evidence" value="ECO:0007669"/>
    <property type="project" value="TreeGrafter"/>
</dbReference>
<accession>A0AAE0WCS6</accession>
<evidence type="ECO:0000256" key="3">
    <source>
        <dbReference type="ARBA" id="ARBA00022946"/>
    </source>
</evidence>
<comment type="subcellular location">
    <subcellularLocation>
        <location evidence="6">Mitochondrion</location>
    </subcellularLocation>
</comment>
<feature type="domain" description="Lipoyl-binding" evidence="7">
    <location>
        <begin position="22"/>
        <end position="101"/>
    </location>
</feature>
<dbReference type="CDD" id="cd06848">
    <property type="entry name" value="GCS_H"/>
    <property type="match status" value="1"/>
</dbReference>
<organism evidence="8 9">
    <name type="scientific">Potamilus streckersoni</name>
    <dbReference type="NCBI Taxonomy" id="2493646"/>
    <lineage>
        <taxon>Eukaryota</taxon>
        <taxon>Metazoa</taxon>
        <taxon>Spiralia</taxon>
        <taxon>Lophotrochozoa</taxon>
        <taxon>Mollusca</taxon>
        <taxon>Bivalvia</taxon>
        <taxon>Autobranchia</taxon>
        <taxon>Heteroconchia</taxon>
        <taxon>Palaeoheterodonta</taxon>
        <taxon>Unionida</taxon>
        <taxon>Unionoidea</taxon>
        <taxon>Unionidae</taxon>
        <taxon>Ambleminae</taxon>
        <taxon>Lampsilini</taxon>
        <taxon>Potamilus</taxon>
    </lineage>
</organism>
<reference evidence="8" key="3">
    <citation type="submission" date="2023-05" db="EMBL/GenBank/DDBJ databases">
        <authorList>
            <person name="Smith C.H."/>
        </authorList>
    </citation>
    <scope>NUCLEOTIDE SEQUENCE</scope>
    <source>
        <strain evidence="8">CHS0354</strain>
        <tissue evidence="8">Mantle</tissue>
    </source>
</reference>
<dbReference type="SUPFAM" id="SSF51230">
    <property type="entry name" value="Single hybrid motif"/>
    <property type="match status" value="1"/>
</dbReference>
<keyword evidence="3 6" id="KW-0809">Transit peptide</keyword>
<dbReference type="GO" id="GO:0019464">
    <property type="term" value="P:glycine decarboxylation via glycine cleavage system"/>
    <property type="evidence" value="ECO:0007669"/>
    <property type="project" value="UniProtKB-UniRule"/>
</dbReference>
<dbReference type="SUPFAM" id="SSF53383">
    <property type="entry name" value="PLP-dependent transferases"/>
    <property type="match status" value="1"/>
</dbReference>
<dbReference type="Pfam" id="PF02347">
    <property type="entry name" value="GDC-P"/>
    <property type="match status" value="1"/>
</dbReference>
<evidence type="ECO:0000256" key="5">
    <source>
        <dbReference type="PIRSR" id="PIRSR617453-50"/>
    </source>
</evidence>
<comment type="subunit">
    <text evidence="6">The glycine cleavage system is composed of four proteins: P, T, L and H.</text>
</comment>
<evidence type="ECO:0000256" key="1">
    <source>
        <dbReference type="ARBA" id="ARBA00009249"/>
    </source>
</evidence>
<evidence type="ECO:0000256" key="6">
    <source>
        <dbReference type="RuleBase" id="RU364055"/>
    </source>
</evidence>
<evidence type="ECO:0000313" key="9">
    <source>
        <dbReference type="Proteomes" id="UP001195483"/>
    </source>
</evidence>
<keyword evidence="4" id="KW-0560">Oxidoreductase</keyword>
<evidence type="ECO:0000259" key="7">
    <source>
        <dbReference type="PROSITE" id="PS50968"/>
    </source>
</evidence>
<dbReference type="InterPro" id="IPR011053">
    <property type="entry name" value="Single_hybrid_motif"/>
</dbReference>
<feature type="modified residue" description="N6-lipoyllysine" evidence="5">
    <location>
        <position position="63"/>
    </location>
</feature>
<dbReference type="InterPro" id="IPR000089">
    <property type="entry name" value="Biotin_lipoyl"/>
</dbReference>
<keyword evidence="6" id="KW-0496">Mitochondrion</keyword>
<dbReference type="Gene3D" id="2.40.50.100">
    <property type="match status" value="1"/>
</dbReference>
<dbReference type="HAMAP" id="MF_00272">
    <property type="entry name" value="GcvH"/>
    <property type="match status" value="1"/>
</dbReference>
<proteinExistence type="inferred from homology"/>
<dbReference type="NCBIfam" id="TIGR00527">
    <property type="entry name" value="gcvH"/>
    <property type="match status" value="1"/>
</dbReference>
<comment type="caution">
    <text evidence="8">The sequence shown here is derived from an EMBL/GenBank/DDBJ whole genome shotgun (WGS) entry which is preliminary data.</text>
</comment>
<dbReference type="Proteomes" id="UP001195483">
    <property type="component" value="Unassembled WGS sequence"/>
</dbReference>
<dbReference type="GO" id="GO:0005739">
    <property type="term" value="C:mitochondrion"/>
    <property type="evidence" value="ECO:0007669"/>
    <property type="project" value="UniProtKB-SubCell"/>
</dbReference>
<dbReference type="InterPro" id="IPR003016">
    <property type="entry name" value="2-oxoA_DH_lipoyl-BS"/>
</dbReference>
<dbReference type="Pfam" id="PF01597">
    <property type="entry name" value="GCV_H"/>
    <property type="match status" value="1"/>
</dbReference>
<evidence type="ECO:0000313" key="8">
    <source>
        <dbReference type="EMBL" id="KAK3608807.1"/>
    </source>
</evidence>
<comment type="function">
    <text evidence="6">The H protein shuttles the methylamine group of glycine from the P protein to the T protein.</text>
</comment>
<dbReference type="InterPro" id="IPR049315">
    <property type="entry name" value="GDC-P_N"/>
</dbReference>
<keyword evidence="9" id="KW-1185">Reference proteome</keyword>
<dbReference type="EMBL" id="JAEAOA010000469">
    <property type="protein sequence ID" value="KAK3608807.1"/>
    <property type="molecule type" value="Genomic_DNA"/>
</dbReference>
<comment type="similarity">
    <text evidence="1 6">Belongs to the GcvH family.</text>
</comment>
<dbReference type="InterPro" id="IPR015424">
    <property type="entry name" value="PyrdxlP-dep_Trfase"/>
</dbReference>
<dbReference type="PROSITE" id="PS50968">
    <property type="entry name" value="BIOTINYL_LIPOYL"/>
    <property type="match status" value="1"/>
</dbReference>
<protein>
    <recommendedName>
        <fullName evidence="6">Glycine cleavage system H protein</fullName>
    </recommendedName>
</protein>
<reference evidence="8" key="1">
    <citation type="journal article" date="2021" name="Genome Biol. Evol.">
        <title>A High-Quality Reference Genome for a Parasitic Bivalve with Doubly Uniparental Inheritance (Bivalvia: Unionida).</title>
        <authorList>
            <person name="Smith C.H."/>
        </authorList>
    </citation>
    <scope>NUCLEOTIDE SEQUENCE</scope>
    <source>
        <strain evidence="8">CHS0354</strain>
    </source>
</reference>
<keyword evidence="2 5" id="KW-0450">Lipoyl</keyword>
<dbReference type="AlphaFoldDB" id="A0AAE0WCS6"/>
<dbReference type="InterPro" id="IPR017453">
    <property type="entry name" value="GCV_H_sub"/>
</dbReference>
<dbReference type="PANTHER" id="PTHR11715:SF3">
    <property type="entry name" value="GLYCINE CLEAVAGE SYSTEM H PROTEIN-RELATED"/>
    <property type="match status" value="1"/>
</dbReference>
<dbReference type="PROSITE" id="PS00189">
    <property type="entry name" value="LIPOYL"/>
    <property type="match status" value="1"/>
</dbReference>
<dbReference type="PANTHER" id="PTHR11715">
    <property type="entry name" value="GLYCINE CLEAVAGE SYSTEM H PROTEIN"/>
    <property type="match status" value="1"/>
</dbReference>
<sequence length="220" mass="24608">MSSPQDFLYTKDHEWVDVSGSIATVGISDHAQQSLGDIVFVELPEIGTIVDTGEQIGSIESVKAVSELYSPVSGEVIEVNKDLEDAPIRIVNISGYTFADRHAGPDAEQIQEMLGVIGLNSAEELVKQTVPSSILMNRTLNLPPAMSEAEFLTHMEEIALKNQRFKNFIGLGYYHTYTPSVIRRCIFEIRAGIHSIPPIRRKFHRDVWKHSLTSRRWSAT</sequence>
<dbReference type="GO" id="GO:0005829">
    <property type="term" value="C:cytosol"/>
    <property type="evidence" value="ECO:0007669"/>
    <property type="project" value="TreeGrafter"/>
</dbReference>
<dbReference type="GO" id="GO:0005960">
    <property type="term" value="C:glycine cleavage complex"/>
    <property type="evidence" value="ECO:0007669"/>
    <property type="project" value="UniProtKB-UniRule"/>
</dbReference>
<dbReference type="GO" id="GO:0016491">
    <property type="term" value="F:oxidoreductase activity"/>
    <property type="evidence" value="ECO:0007669"/>
    <property type="project" value="UniProtKB-KW"/>
</dbReference>
<dbReference type="NCBIfam" id="NF002270">
    <property type="entry name" value="PRK01202.1"/>
    <property type="match status" value="1"/>
</dbReference>
<comment type="cofactor">
    <cofactor evidence="6">
        <name>(R)-lipoate</name>
        <dbReference type="ChEBI" id="CHEBI:83088"/>
    </cofactor>
    <text evidence="6">Binds 1 lipoyl cofactor covalently.</text>
</comment>
<evidence type="ECO:0000256" key="4">
    <source>
        <dbReference type="ARBA" id="ARBA00023002"/>
    </source>
</evidence>
<dbReference type="InterPro" id="IPR033753">
    <property type="entry name" value="GCV_H/Fam206"/>
</dbReference>
<gene>
    <name evidence="8" type="ORF">CHS0354_006848</name>
</gene>